<keyword evidence="5" id="KW-0597">Phosphoprotein</keyword>
<dbReference type="Proteomes" id="UP000275663">
    <property type="component" value="Chromosome"/>
</dbReference>
<dbReference type="RefSeq" id="WP_126127868.1">
    <property type="nucleotide sequence ID" value="NZ_CP034464.1"/>
</dbReference>
<protein>
    <recommendedName>
        <fullName evidence="14">Sensor protein</fullName>
        <ecNumber evidence="14">2.7.13.3</ecNumber>
    </recommendedName>
</protein>
<dbReference type="GO" id="GO:0005886">
    <property type="term" value="C:plasma membrane"/>
    <property type="evidence" value="ECO:0007669"/>
    <property type="project" value="UniProtKB-SubCell"/>
</dbReference>
<evidence type="ECO:0000256" key="3">
    <source>
        <dbReference type="ARBA" id="ARBA00022475"/>
    </source>
</evidence>
<dbReference type="FunFam" id="1.10.287.130:FF:000001">
    <property type="entry name" value="Two-component sensor histidine kinase"/>
    <property type="match status" value="1"/>
</dbReference>
<keyword evidence="4 14" id="KW-0997">Cell inner membrane</keyword>
<dbReference type="InterPro" id="IPR036890">
    <property type="entry name" value="HATPase_C_sf"/>
</dbReference>
<dbReference type="InterPro" id="IPR004358">
    <property type="entry name" value="Sig_transdc_His_kin-like_C"/>
</dbReference>
<dbReference type="SUPFAM" id="SSF47384">
    <property type="entry name" value="Homodimeric domain of signal transducing histidine kinase"/>
    <property type="match status" value="1"/>
</dbReference>
<evidence type="ECO:0000259" key="15">
    <source>
        <dbReference type="PROSITE" id="PS50109"/>
    </source>
</evidence>
<sequence>MIKNVQKFRKISLTLRLTILFACLSTTVLLMLGVLVGASEEEHFIEQDMELMSGKLDLVAHLLDKTQDSSGLDNLAGLLNDSLVGHHGLSVVILQPDGSTLFASHDAQFPASLLDRRLVKKHPMPVTWQQTVSSERIPMRGISALLPSGIAGSTPLLVALAVDISHHEHFMASFRKTLWLAVGIAALVVSILGWAIVKHGLAPLQAIRQGAAGVTADSLNYRLGLEAIPVELADLAESLNNMLARLEDSFQRLKDFSTDLAHELRTPISNLMTQTQVALSRTRSEEEYREVLASNVEEYERLARMIADMLFLAQAENGLIVLNREAVDLAKEIEKLFDFFDALAEERQLRLSLVGTGHYHGDKLMLRRALANLLSNAIRHSPIAGDIQFSIDQKEQQTIIRIRNQGEAIPAEHISHIFDRFYRADPSRHSNGEGAGLGLSITRSIILAHGGEIFVESGLTGVCFEIHLK</sequence>
<keyword evidence="18" id="KW-1185">Reference proteome</keyword>
<dbReference type="OrthoDB" id="9786919at2"/>
<feature type="transmembrane region" description="Helical" evidence="14">
    <location>
        <begin position="144"/>
        <end position="165"/>
    </location>
</feature>
<dbReference type="PRINTS" id="PR00344">
    <property type="entry name" value="BCTRLSENSOR"/>
</dbReference>
<comment type="catalytic activity">
    <reaction evidence="1 14">
        <text>ATP + protein L-histidine = ADP + protein N-phospho-L-histidine.</text>
        <dbReference type="EC" id="2.7.13.3"/>
    </reaction>
</comment>
<dbReference type="Gene3D" id="3.30.565.10">
    <property type="entry name" value="Histidine kinase-like ATPase, C-terminal domain"/>
    <property type="match status" value="1"/>
</dbReference>
<dbReference type="InterPro" id="IPR005467">
    <property type="entry name" value="His_kinase_dom"/>
</dbReference>
<dbReference type="Gene3D" id="1.10.287.130">
    <property type="match status" value="1"/>
</dbReference>
<keyword evidence="3 14" id="KW-1003">Cell membrane</keyword>
<dbReference type="InterPro" id="IPR048590">
    <property type="entry name" value="CusS-like_sensor"/>
</dbReference>
<evidence type="ECO:0000259" key="16">
    <source>
        <dbReference type="PROSITE" id="PS50885"/>
    </source>
</evidence>
<dbReference type="InterPro" id="IPR003660">
    <property type="entry name" value="HAMP_dom"/>
</dbReference>
<dbReference type="CDD" id="cd00075">
    <property type="entry name" value="HATPase"/>
    <property type="match status" value="1"/>
</dbReference>
<dbReference type="CDD" id="cd00082">
    <property type="entry name" value="HisKA"/>
    <property type="match status" value="1"/>
</dbReference>
<dbReference type="InterPro" id="IPR003661">
    <property type="entry name" value="HisK_dim/P_dom"/>
</dbReference>
<dbReference type="PANTHER" id="PTHR45436:SF15">
    <property type="entry name" value="SENSOR HISTIDINE KINASE CUSS"/>
    <property type="match status" value="1"/>
</dbReference>
<evidence type="ECO:0000256" key="4">
    <source>
        <dbReference type="ARBA" id="ARBA00022519"/>
    </source>
</evidence>
<evidence type="ECO:0000256" key="6">
    <source>
        <dbReference type="ARBA" id="ARBA00022679"/>
    </source>
</evidence>
<keyword evidence="6 14" id="KW-0808">Transferase</keyword>
<name>A0A3Q9BQW6_9BURK</name>
<evidence type="ECO:0000313" key="17">
    <source>
        <dbReference type="EMBL" id="AZP12487.1"/>
    </source>
</evidence>
<accession>A0A3Q9BQW6</accession>
<evidence type="ECO:0000256" key="7">
    <source>
        <dbReference type="ARBA" id="ARBA00022692"/>
    </source>
</evidence>
<dbReference type="InterPro" id="IPR006290">
    <property type="entry name" value="CztS_silS_copS"/>
</dbReference>
<dbReference type="InterPro" id="IPR003594">
    <property type="entry name" value="HATPase_dom"/>
</dbReference>
<keyword evidence="13 14" id="KW-0472">Membrane</keyword>
<dbReference type="PROSITE" id="PS50885">
    <property type="entry name" value="HAMP"/>
    <property type="match status" value="1"/>
</dbReference>
<evidence type="ECO:0000256" key="5">
    <source>
        <dbReference type="ARBA" id="ARBA00022553"/>
    </source>
</evidence>
<dbReference type="PROSITE" id="PS50109">
    <property type="entry name" value="HIS_KIN"/>
    <property type="match status" value="1"/>
</dbReference>
<comment type="function">
    <text evidence="14">Member of a two-component regulatory system.</text>
</comment>
<keyword evidence="8 14" id="KW-0547">Nucleotide-binding</keyword>
<keyword evidence="12 14" id="KW-0902">Two-component regulatory system</keyword>
<feature type="domain" description="HAMP" evidence="16">
    <location>
        <begin position="198"/>
        <end position="251"/>
    </location>
</feature>
<dbReference type="EMBL" id="CP034464">
    <property type="protein sequence ID" value="AZP12487.1"/>
    <property type="molecule type" value="Genomic_DNA"/>
</dbReference>
<dbReference type="InterPro" id="IPR050428">
    <property type="entry name" value="TCS_sensor_his_kinase"/>
</dbReference>
<evidence type="ECO:0000256" key="9">
    <source>
        <dbReference type="ARBA" id="ARBA00022777"/>
    </source>
</evidence>
<feature type="transmembrane region" description="Helical" evidence="14">
    <location>
        <begin position="177"/>
        <end position="197"/>
    </location>
</feature>
<evidence type="ECO:0000256" key="8">
    <source>
        <dbReference type="ARBA" id="ARBA00022741"/>
    </source>
</evidence>
<organism evidence="17 18">
    <name type="scientific">Undibacterium parvum</name>
    <dbReference type="NCBI Taxonomy" id="401471"/>
    <lineage>
        <taxon>Bacteria</taxon>
        <taxon>Pseudomonadati</taxon>
        <taxon>Pseudomonadota</taxon>
        <taxon>Betaproteobacteria</taxon>
        <taxon>Burkholderiales</taxon>
        <taxon>Oxalobacteraceae</taxon>
        <taxon>Undibacterium</taxon>
    </lineage>
</organism>
<evidence type="ECO:0000256" key="12">
    <source>
        <dbReference type="ARBA" id="ARBA00023012"/>
    </source>
</evidence>
<dbReference type="InterPro" id="IPR036097">
    <property type="entry name" value="HisK_dim/P_sf"/>
</dbReference>
<dbReference type="SMART" id="SM00304">
    <property type="entry name" value="HAMP"/>
    <property type="match status" value="1"/>
</dbReference>
<evidence type="ECO:0000256" key="10">
    <source>
        <dbReference type="ARBA" id="ARBA00022840"/>
    </source>
</evidence>
<dbReference type="EC" id="2.7.13.3" evidence="14"/>
<evidence type="ECO:0000256" key="1">
    <source>
        <dbReference type="ARBA" id="ARBA00000085"/>
    </source>
</evidence>
<dbReference type="Pfam" id="PF21085">
    <property type="entry name" value="CusS"/>
    <property type="match status" value="1"/>
</dbReference>
<proteinExistence type="predicted"/>
<dbReference type="NCBIfam" id="TIGR01386">
    <property type="entry name" value="cztS_silS_copS"/>
    <property type="match status" value="1"/>
</dbReference>
<dbReference type="SMART" id="SM00387">
    <property type="entry name" value="HATPase_c"/>
    <property type="match status" value="1"/>
</dbReference>
<keyword evidence="11 14" id="KW-1133">Transmembrane helix</keyword>
<dbReference type="KEGG" id="upv:EJN92_11005"/>
<dbReference type="Gene3D" id="6.10.340.10">
    <property type="match status" value="1"/>
</dbReference>
<dbReference type="FunFam" id="3.30.565.10:FF:000006">
    <property type="entry name" value="Sensor histidine kinase WalK"/>
    <property type="match status" value="1"/>
</dbReference>
<reference evidence="17 18" key="1">
    <citation type="journal article" date="2011" name="Int. J. Syst. Evol. Microbiol.">
        <title>Description of Undibacterium oligocarboniphilum sp. nov., isolated from purified water, and Undibacterium pigrum strain CCUG 49012 as the type strain of Undibacterium parvum sp. nov., and emended descriptions of the genus Undibacterium and the species Undibacterium pigrum.</title>
        <authorList>
            <person name="Eder W."/>
            <person name="Wanner G."/>
            <person name="Ludwig W."/>
            <person name="Busse H.J."/>
            <person name="Ziemke-Kageler F."/>
            <person name="Lang E."/>
        </authorList>
    </citation>
    <scope>NUCLEOTIDE SEQUENCE [LARGE SCALE GENOMIC DNA]</scope>
    <source>
        <strain evidence="17 18">DSM 23061</strain>
    </source>
</reference>
<dbReference type="Pfam" id="PF00512">
    <property type="entry name" value="HisKA"/>
    <property type="match status" value="1"/>
</dbReference>
<dbReference type="GO" id="GO:0000155">
    <property type="term" value="F:phosphorelay sensor kinase activity"/>
    <property type="evidence" value="ECO:0007669"/>
    <property type="project" value="InterPro"/>
</dbReference>
<dbReference type="PANTHER" id="PTHR45436">
    <property type="entry name" value="SENSOR HISTIDINE KINASE YKOH"/>
    <property type="match status" value="1"/>
</dbReference>
<gene>
    <name evidence="17" type="ORF">EJN92_11005</name>
</gene>
<dbReference type="Pfam" id="PF02518">
    <property type="entry name" value="HATPase_c"/>
    <property type="match status" value="1"/>
</dbReference>
<evidence type="ECO:0000256" key="2">
    <source>
        <dbReference type="ARBA" id="ARBA00004429"/>
    </source>
</evidence>
<comment type="subcellular location">
    <subcellularLocation>
        <location evidence="2">Cell inner membrane</location>
        <topology evidence="2">Multi-pass membrane protein</topology>
    </subcellularLocation>
</comment>
<dbReference type="SMART" id="SM00388">
    <property type="entry name" value="HisKA"/>
    <property type="match status" value="1"/>
</dbReference>
<evidence type="ECO:0000313" key="18">
    <source>
        <dbReference type="Proteomes" id="UP000275663"/>
    </source>
</evidence>
<keyword evidence="9 14" id="KW-0418">Kinase</keyword>
<evidence type="ECO:0000256" key="11">
    <source>
        <dbReference type="ARBA" id="ARBA00022989"/>
    </source>
</evidence>
<evidence type="ECO:0000256" key="14">
    <source>
        <dbReference type="RuleBase" id="RU364088"/>
    </source>
</evidence>
<feature type="domain" description="Histidine kinase" evidence="15">
    <location>
        <begin position="259"/>
        <end position="469"/>
    </location>
</feature>
<evidence type="ECO:0000256" key="13">
    <source>
        <dbReference type="ARBA" id="ARBA00023136"/>
    </source>
</evidence>
<keyword evidence="7 14" id="KW-0812">Transmembrane</keyword>
<dbReference type="GO" id="GO:0005524">
    <property type="term" value="F:ATP binding"/>
    <property type="evidence" value="ECO:0007669"/>
    <property type="project" value="UniProtKB-KW"/>
</dbReference>
<dbReference type="SUPFAM" id="SSF55874">
    <property type="entry name" value="ATPase domain of HSP90 chaperone/DNA topoisomerase II/histidine kinase"/>
    <property type="match status" value="1"/>
</dbReference>
<keyword evidence="10 14" id="KW-0067">ATP-binding</keyword>
<dbReference type="AlphaFoldDB" id="A0A3Q9BQW6"/>